<dbReference type="EMBL" id="FODH01000001">
    <property type="protein sequence ID" value="SEN49575.1"/>
    <property type="molecule type" value="Genomic_DNA"/>
</dbReference>
<accession>A0A1H8H0B8</accession>
<reference evidence="3 4" key="1">
    <citation type="submission" date="2016-10" db="EMBL/GenBank/DDBJ databases">
        <authorList>
            <person name="de Groot N.N."/>
        </authorList>
    </citation>
    <scope>NUCLEOTIDE SEQUENCE [LARGE SCALE GENOMIC DNA]</scope>
    <source>
        <strain evidence="3 4">CGMCC 1.10238</strain>
    </source>
</reference>
<dbReference type="RefSeq" id="WP_036588419.1">
    <property type="nucleotide sequence ID" value="NZ_CP076607.1"/>
</dbReference>
<reference evidence="2 5" key="2">
    <citation type="submission" date="2021-06" db="EMBL/GenBank/DDBJ databases">
        <title>Whole genome sequence of Paenibacillus sophorae DSM23020 for comparative genomics.</title>
        <authorList>
            <person name="Kim M.-J."/>
            <person name="Lee G."/>
            <person name="Shin J.-H."/>
        </authorList>
    </citation>
    <scope>NUCLEOTIDE SEQUENCE [LARGE SCALE GENOMIC DNA]</scope>
    <source>
        <strain evidence="2 5">DSM 23020</strain>
    </source>
</reference>
<dbReference type="STRING" id="1333845.SAMN04487895_101707"/>
<feature type="compositionally biased region" description="Polar residues" evidence="1">
    <location>
        <begin position="311"/>
        <end position="331"/>
    </location>
</feature>
<keyword evidence="5" id="KW-1185">Reference proteome</keyword>
<feature type="region of interest" description="Disordered" evidence="1">
    <location>
        <begin position="311"/>
        <end position="344"/>
    </location>
</feature>
<dbReference type="Proteomes" id="UP000683429">
    <property type="component" value="Chromosome"/>
</dbReference>
<dbReference type="Proteomes" id="UP000198809">
    <property type="component" value="Unassembled WGS sequence"/>
</dbReference>
<dbReference type="OrthoDB" id="1956935at2"/>
<dbReference type="AlphaFoldDB" id="A0A1H8H0B8"/>
<evidence type="ECO:0000313" key="3">
    <source>
        <dbReference type="EMBL" id="SEN49575.1"/>
    </source>
</evidence>
<gene>
    <name evidence="2" type="ORF">KP014_21050</name>
    <name evidence="3" type="ORF">SAMN04487895_101707</name>
</gene>
<dbReference type="EMBL" id="CP076607">
    <property type="protein sequence ID" value="QWU14398.1"/>
    <property type="molecule type" value="Genomic_DNA"/>
</dbReference>
<protein>
    <submittedName>
        <fullName evidence="3">Uncharacterized protein</fullName>
    </submittedName>
</protein>
<evidence type="ECO:0000313" key="5">
    <source>
        <dbReference type="Proteomes" id="UP000683429"/>
    </source>
</evidence>
<proteinExistence type="predicted"/>
<evidence type="ECO:0000313" key="2">
    <source>
        <dbReference type="EMBL" id="QWU14398.1"/>
    </source>
</evidence>
<evidence type="ECO:0000313" key="4">
    <source>
        <dbReference type="Proteomes" id="UP000198809"/>
    </source>
</evidence>
<name>A0A1H8H0B8_9BACL</name>
<evidence type="ECO:0000256" key="1">
    <source>
        <dbReference type="SAM" id="MobiDB-lite"/>
    </source>
</evidence>
<organism evidence="3 4">
    <name type="scientific">Paenibacillus sophorae</name>
    <dbReference type="NCBI Taxonomy" id="1333845"/>
    <lineage>
        <taxon>Bacteria</taxon>
        <taxon>Bacillati</taxon>
        <taxon>Bacillota</taxon>
        <taxon>Bacilli</taxon>
        <taxon>Bacillales</taxon>
        <taxon>Paenibacillaceae</taxon>
        <taxon>Paenibacillus</taxon>
    </lineage>
</organism>
<sequence length="733" mass="83783">MYYGDKREAKVRIMHKLVESGWKAFGYSPDQSDSMTDYYHPADWSGIATKNGYVLLIDICNYNLSLSGKEEREYIYNSKRTVSNERITKLTAMMNDAASTENEKASCAVLIEKEKEKAGVEPEYTVKEVYPTFSHANPKGTSWHIEKDGQIIAKGKGVFSTNTYDWENKEKTAAEQKEEKITAFVSRVEKVLSDSDALQAEVIKVPVKTIQTVEKAVTAVTDADIKEGFTIVMKVGYTHGKSKGNKYTYINNGVFSKLGKNNKPSKSFDKMWSLSVTRINELLSKGHIAVIEFIEVTQYVEKTVFKKTARKQTVSNAPQIETPEATASQETESAHRGSDNSNEVTLTINEEKNGIELKFNGKPSSDIITSLKENGFRWSSYGGKWWAKQTEERLAFAQSLINGNNSVDSIEEVEPEQTATGGNTEAQDNVIHYNFSQTETTETEGKEVEGMVNTYDDIFSKFDNITITAEQKISNEDLEFCNEQEEIYKKTIAAYKTFNAQLQIIAILDKEHGQKFGKKTENYFHAQNTAFYYSMSKHDYEKAISDIKNAFIMYVCSYFERKYNITIDEDKVKNKYGEDITYNNIIDEIFIQLDGFNFTEKAEQEIKSKAKDIFYSNDKITIRNNKLILDGHFAYHDSIWKEYRLTGKHESILMALSHFEDGNTNVKEELSNKYFGYNNERSKDNYDKYEVQTLSKVKTIKFLKNGKMEIEFLSNQVASKFANEYCGYNQQSA</sequence>